<name>A0A3P6UZ88_LITSI</name>
<accession>A0A3P6UZ88</accession>
<proteinExistence type="predicted"/>
<dbReference type="Gene3D" id="1.10.287.110">
    <property type="entry name" value="DnaJ domain"/>
    <property type="match status" value="1"/>
</dbReference>
<evidence type="ECO:0000313" key="4">
    <source>
        <dbReference type="EMBL" id="VDK82951.1"/>
    </source>
</evidence>
<evidence type="ECO:0000256" key="1">
    <source>
        <dbReference type="SAM" id="Phobius"/>
    </source>
</evidence>
<dbReference type="EMBL" id="UYRX01000492">
    <property type="protein sequence ID" value="VDK82951.1"/>
    <property type="molecule type" value="Genomic_DNA"/>
</dbReference>
<dbReference type="SUPFAM" id="SSF46565">
    <property type="entry name" value="Chaperone J-domain"/>
    <property type="match status" value="1"/>
</dbReference>
<dbReference type="STRING" id="42156.A0A3P6UZ88"/>
<feature type="domain" description="J" evidence="3">
    <location>
        <begin position="89"/>
        <end position="165"/>
    </location>
</feature>
<evidence type="ECO:0000313" key="5">
    <source>
        <dbReference type="Proteomes" id="UP000277928"/>
    </source>
</evidence>
<dbReference type="InterPro" id="IPR036869">
    <property type="entry name" value="J_dom_sf"/>
</dbReference>
<dbReference type="OrthoDB" id="10052506at2759"/>
<dbReference type="Pfam" id="PF00226">
    <property type="entry name" value="DnaJ"/>
    <property type="match status" value="1"/>
</dbReference>
<evidence type="ECO:0000259" key="3">
    <source>
        <dbReference type="PROSITE" id="PS50076"/>
    </source>
</evidence>
<feature type="transmembrane region" description="Helical" evidence="1">
    <location>
        <begin position="220"/>
        <end position="239"/>
    </location>
</feature>
<keyword evidence="1" id="KW-0812">Transmembrane</keyword>
<evidence type="ECO:0000256" key="2">
    <source>
        <dbReference type="SAM" id="SignalP"/>
    </source>
</evidence>
<keyword evidence="1" id="KW-1133">Transmembrane helix</keyword>
<protein>
    <recommendedName>
        <fullName evidence="3">J domain-containing protein</fullName>
    </recommendedName>
</protein>
<dbReference type="SMART" id="SM00271">
    <property type="entry name" value="DnaJ"/>
    <property type="match status" value="1"/>
</dbReference>
<reference evidence="4 5" key="1">
    <citation type="submission" date="2018-08" db="EMBL/GenBank/DDBJ databases">
        <authorList>
            <person name="Laetsch R D."/>
            <person name="Stevens L."/>
            <person name="Kumar S."/>
            <person name="Blaxter L. M."/>
        </authorList>
    </citation>
    <scope>NUCLEOTIDE SEQUENCE [LARGE SCALE GENOMIC DNA]</scope>
</reference>
<dbReference type="InterPro" id="IPR001623">
    <property type="entry name" value="DnaJ_domain"/>
</dbReference>
<feature type="chain" id="PRO_5018227948" description="J domain-containing protein" evidence="2">
    <location>
        <begin position="18"/>
        <end position="240"/>
    </location>
</feature>
<organism evidence="4 5">
    <name type="scientific">Litomosoides sigmodontis</name>
    <name type="common">Filarial nematode worm</name>
    <dbReference type="NCBI Taxonomy" id="42156"/>
    <lineage>
        <taxon>Eukaryota</taxon>
        <taxon>Metazoa</taxon>
        <taxon>Ecdysozoa</taxon>
        <taxon>Nematoda</taxon>
        <taxon>Chromadorea</taxon>
        <taxon>Rhabditida</taxon>
        <taxon>Spirurina</taxon>
        <taxon>Spiruromorpha</taxon>
        <taxon>Filarioidea</taxon>
        <taxon>Onchocercidae</taxon>
        <taxon>Litomosoides</taxon>
    </lineage>
</organism>
<dbReference type="PROSITE" id="PS50076">
    <property type="entry name" value="DNAJ_2"/>
    <property type="match status" value="1"/>
</dbReference>
<dbReference type="Proteomes" id="UP000277928">
    <property type="component" value="Unassembled WGS sequence"/>
</dbReference>
<keyword evidence="5" id="KW-1185">Reference proteome</keyword>
<gene>
    <name evidence="4" type="ORF">NLS_LOCUS5995</name>
</gene>
<dbReference type="InterPro" id="IPR052763">
    <property type="entry name" value="DnaJ_C4"/>
</dbReference>
<feature type="signal peptide" evidence="2">
    <location>
        <begin position="1"/>
        <end position="17"/>
    </location>
</feature>
<dbReference type="CDD" id="cd06257">
    <property type="entry name" value="DnaJ"/>
    <property type="match status" value="1"/>
</dbReference>
<sequence length="240" mass="28441">MNLCYALSLFFINRCLYLLHFDGIKFILQIVRSIVTVLPGKHRCWLILDVMNRRFVGSLNFAKRCLYFKGSILGVQNKGLASYVQRKRNHYDVLDVPYDATDEEIKNAFVRRSQELHPDGKSFNPDLARSVDKYSPDLTEQFMQLKTAYDILRRSTRRKQYDQMMGIERLKRFIRRSEKLNLYDNEVKSDNRTRNFGMSVREFVTRDFYVRLADKSDNSLMYFTVGGIVVILILQKLFVW</sequence>
<dbReference type="PANTHER" id="PTHR44825:SF1">
    <property type="entry name" value="DNAJ HOMOLOG SUBFAMILY C MEMBER 4"/>
    <property type="match status" value="1"/>
</dbReference>
<keyword evidence="2" id="KW-0732">Signal</keyword>
<dbReference type="PANTHER" id="PTHR44825">
    <property type="match status" value="1"/>
</dbReference>
<dbReference type="PRINTS" id="PR00625">
    <property type="entry name" value="JDOMAIN"/>
</dbReference>
<keyword evidence="1" id="KW-0472">Membrane</keyword>
<dbReference type="AlphaFoldDB" id="A0A3P6UZ88"/>